<dbReference type="RefSeq" id="WP_373569098.1">
    <property type="nucleotide sequence ID" value="NZ_CP015588.1"/>
</dbReference>
<dbReference type="EMBL" id="CP015588">
    <property type="protein sequence ID" value="APY86161.1"/>
    <property type="molecule type" value="Genomic_DNA"/>
</dbReference>
<accession>A0ABM6GQK3</accession>
<evidence type="ECO:0000313" key="2">
    <source>
        <dbReference type="EMBL" id="APY86161.1"/>
    </source>
</evidence>
<gene>
    <name evidence="2" type="ORF">A7J05_10970</name>
</gene>
<protein>
    <submittedName>
        <fullName evidence="2">Uncharacterized protein</fullName>
    </submittedName>
</protein>
<organism evidence="2 3">
    <name type="scientific">Streptomyces alfalfae</name>
    <dbReference type="NCBI Taxonomy" id="1642299"/>
    <lineage>
        <taxon>Bacteria</taxon>
        <taxon>Bacillati</taxon>
        <taxon>Actinomycetota</taxon>
        <taxon>Actinomycetes</taxon>
        <taxon>Kitasatosporales</taxon>
        <taxon>Streptomycetaceae</taxon>
        <taxon>Streptomyces</taxon>
    </lineage>
</organism>
<sequence length="117" mass="13031">MPELRELVAAQPLAERELAAARGDHRAAFAAYEAEVRDYARGCQRTSGNAGPFLAPPTERRIRSRDRAYRLLASRFLAGFFKRLTERAANGITLKDYGPAEGGPHTARDYASRNRQP</sequence>
<evidence type="ECO:0000256" key="1">
    <source>
        <dbReference type="SAM" id="MobiDB-lite"/>
    </source>
</evidence>
<evidence type="ECO:0000313" key="3">
    <source>
        <dbReference type="Proteomes" id="UP000187191"/>
    </source>
</evidence>
<feature type="region of interest" description="Disordered" evidence="1">
    <location>
        <begin position="92"/>
        <end position="117"/>
    </location>
</feature>
<dbReference type="Proteomes" id="UP000187191">
    <property type="component" value="Chromosome"/>
</dbReference>
<keyword evidence="3" id="KW-1185">Reference proteome</keyword>
<name>A0ABM6GQK3_9ACTN</name>
<feature type="compositionally biased region" description="Basic and acidic residues" evidence="1">
    <location>
        <begin position="106"/>
        <end position="117"/>
    </location>
</feature>
<reference evidence="2 3" key="1">
    <citation type="submission" date="2016-05" db="EMBL/GenBank/DDBJ databases">
        <authorList>
            <person name="Gu J."/>
        </authorList>
    </citation>
    <scope>NUCLEOTIDE SEQUENCE [LARGE SCALE GENOMIC DNA]</scope>
    <source>
        <strain evidence="2 3">ACCC40021</strain>
    </source>
</reference>
<proteinExistence type="predicted"/>